<dbReference type="Pfam" id="PF13335">
    <property type="entry name" value="Mg_chelatase_C"/>
    <property type="match status" value="1"/>
</dbReference>
<accession>A0A1F6M4D3</accession>
<evidence type="ECO:0000313" key="4">
    <source>
        <dbReference type="Proteomes" id="UP000176282"/>
    </source>
</evidence>
<protein>
    <recommendedName>
        <fullName evidence="2">AAA+ ATPase domain-containing protein</fullName>
    </recommendedName>
</protein>
<dbReference type="SMART" id="SM00382">
    <property type="entry name" value="AAA"/>
    <property type="match status" value="1"/>
</dbReference>
<feature type="non-terminal residue" evidence="3">
    <location>
        <position position="1"/>
    </location>
</feature>
<dbReference type="InterPro" id="IPR025158">
    <property type="entry name" value="Mg_chelat-rel_C"/>
</dbReference>
<dbReference type="Pfam" id="PF13541">
    <property type="entry name" value="ChlI"/>
    <property type="match status" value="1"/>
</dbReference>
<organism evidence="3 4">
    <name type="scientific">Candidatus Magasanikbacteria bacterium RIFCSPHIGHO2_02_FULL_47_14</name>
    <dbReference type="NCBI Taxonomy" id="1798680"/>
    <lineage>
        <taxon>Bacteria</taxon>
        <taxon>Candidatus Magasanikiibacteriota</taxon>
    </lineage>
</organism>
<dbReference type="InterPro" id="IPR027417">
    <property type="entry name" value="P-loop_NTPase"/>
</dbReference>
<dbReference type="Gene3D" id="3.40.50.300">
    <property type="entry name" value="P-loop containing nucleotide triphosphate hydrolases"/>
    <property type="match status" value="1"/>
</dbReference>
<dbReference type="Gene3D" id="3.30.230.10">
    <property type="match status" value="1"/>
</dbReference>
<name>A0A1F6M4D3_9BACT</name>
<dbReference type="PANTHER" id="PTHR32039">
    <property type="entry name" value="MAGNESIUM-CHELATASE SUBUNIT CHLI"/>
    <property type="match status" value="1"/>
</dbReference>
<dbReference type="PANTHER" id="PTHR32039:SF7">
    <property type="entry name" value="COMPETENCE PROTEIN COMM"/>
    <property type="match status" value="1"/>
</dbReference>
<evidence type="ECO:0000259" key="2">
    <source>
        <dbReference type="SMART" id="SM00382"/>
    </source>
</evidence>
<dbReference type="SUPFAM" id="SSF52540">
    <property type="entry name" value="P-loop containing nucleoside triphosphate hydrolases"/>
    <property type="match status" value="1"/>
</dbReference>
<evidence type="ECO:0000256" key="1">
    <source>
        <dbReference type="ARBA" id="ARBA00006354"/>
    </source>
</evidence>
<dbReference type="GO" id="GO:0005524">
    <property type="term" value="F:ATP binding"/>
    <property type="evidence" value="ECO:0007669"/>
    <property type="project" value="InterPro"/>
</dbReference>
<evidence type="ECO:0000313" key="3">
    <source>
        <dbReference type="EMBL" id="OGH66512.1"/>
    </source>
</evidence>
<proteinExistence type="inferred from homology"/>
<dbReference type="Proteomes" id="UP000176282">
    <property type="component" value="Unassembled WGS sequence"/>
</dbReference>
<dbReference type="SUPFAM" id="SSF54211">
    <property type="entry name" value="Ribosomal protein S5 domain 2-like"/>
    <property type="match status" value="1"/>
</dbReference>
<dbReference type="InterPro" id="IPR045006">
    <property type="entry name" value="CHLI-like"/>
</dbReference>
<dbReference type="EMBL" id="MFQB01000035">
    <property type="protein sequence ID" value="OGH66512.1"/>
    <property type="molecule type" value="Genomic_DNA"/>
</dbReference>
<sequence>ASEKTQLDLSRALFVGELALNGQVRPVPGVLPITLFAKDRGYTAFFVPAENVAEASIIEGIDIYPIQSLTQLIHHITGQKKIAPAPTQPITDIPRGETHTVDMADIAGQPFAKRALEIAAAGGHNLLFSGPPGSGKTLLATAFPSILPRMTTKEVTEVTAIYSVAGLLPKDTPTILQRPFRTPHHSASLVALVGGGARPQPGEVSLAHRGVLFLDELPEFPRCVLESLRQPLEGGVVHISRAHGRVQYPARFTLIASYNPCPCGFASDPEKECLCSVAEISRYQKKMSGPLLDRIDLHVEVPRVDIHKLTETGQAEPSEVVRKRVDLARTQQQNRFQATLYVTNSDIGARDIQRFCSLPPPVLTFLQQAGKNLYLSGRSLHKVIKVARTIADLDLKEKIEVPHVAEALQFRKREKYT</sequence>
<dbReference type="InterPro" id="IPR004482">
    <property type="entry name" value="Mg_chelat-rel"/>
</dbReference>
<dbReference type="Pfam" id="PF01078">
    <property type="entry name" value="Mg_chelatase"/>
    <property type="match status" value="1"/>
</dbReference>
<comment type="similarity">
    <text evidence="1">Belongs to the Mg-chelatase subunits D/I family. ComM subfamily.</text>
</comment>
<dbReference type="InterPro" id="IPR000523">
    <property type="entry name" value="Mg_chelatse_chII-like_cat_dom"/>
</dbReference>
<comment type="caution">
    <text evidence="3">The sequence shown here is derived from an EMBL/GenBank/DDBJ whole genome shotgun (WGS) entry which is preliminary data.</text>
</comment>
<dbReference type="NCBIfam" id="TIGR00368">
    <property type="entry name" value="YifB family Mg chelatase-like AAA ATPase"/>
    <property type="match status" value="1"/>
</dbReference>
<dbReference type="AlphaFoldDB" id="A0A1F6M4D3"/>
<dbReference type="InterPro" id="IPR014721">
    <property type="entry name" value="Ribsml_uS5_D2-typ_fold_subgr"/>
</dbReference>
<reference evidence="3 4" key="1">
    <citation type="journal article" date="2016" name="Nat. Commun.">
        <title>Thousands of microbial genomes shed light on interconnected biogeochemical processes in an aquifer system.</title>
        <authorList>
            <person name="Anantharaman K."/>
            <person name="Brown C.T."/>
            <person name="Hug L.A."/>
            <person name="Sharon I."/>
            <person name="Castelle C.J."/>
            <person name="Probst A.J."/>
            <person name="Thomas B.C."/>
            <person name="Singh A."/>
            <person name="Wilkins M.J."/>
            <person name="Karaoz U."/>
            <person name="Brodie E.L."/>
            <person name="Williams K.H."/>
            <person name="Hubbard S.S."/>
            <person name="Banfield J.F."/>
        </authorList>
    </citation>
    <scope>NUCLEOTIDE SEQUENCE [LARGE SCALE GENOMIC DNA]</scope>
</reference>
<feature type="domain" description="AAA+ ATPase" evidence="2">
    <location>
        <begin position="122"/>
        <end position="305"/>
    </location>
</feature>
<gene>
    <name evidence="3" type="ORF">A3J66_04530</name>
</gene>
<dbReference type="InterPro" id="IPR003593">
    <property type="entry name" value="AAA+_ATPase"/>
</dbReference>
<dbReference type="STRING" id="1798680.A3J66_04530"/>
<dbReference type="InterPro" id="IPR020568">
    <property type="entry name" value="Ribosomal_Su5_D2-typ_SF"/>
</dbReference>